<comment type="similarity">
    <text evidence="3 12">Belongs to the UbiA prenyltransferase family.</text>
</comment>
<keyword evidence="10 12" id="KW-1133">Transmembrane helix</keyword>
<feature type="transmembrane region" description="Helical" evidence="12">
    <location>
        <begin position="43"/>
        <end position="67"/>
    </location>
</feature>
<evidence type="ECO:0000256" key="3">
    <source>
        <dbReference type="ARBA" id="ARBA00005985"/>
    </source>
</evidence>
<dbReference type="HAMAP" id="MF_01635">
    <property type="entry name" value="UbiA"/>
    <property type="match status" value="1"/>
</dbReference>
<dbReference type="Gene3D" id="1.20.120.1780">
    <property type="entry name" value="UbiA prenyltransferase"/>
    <property type="match status" value="1"/>
</dbReference>
<keyword evidence="5 12" id="KW-0997">Cell inner membrane</keyword>
<organism evidence="14 15">
    <name type="scientific">Pandoraea cepalis</name>
    <dbReference type="NCBI Taxonomy" id="2508294"/>
    <lineage>
        <taxon>Bacteria</taxon>
        <taxon>Pseudomonadati</taxon>
        <taxon>Pseudomonadota</taxon>
        <taxon>Betaproteobacteria</taxon>
        <taxon>Burkholderiales</taxon>
        <taxon>Burkholderiaceae</taxon>
        <taxon>Pandoraea</taxon>
    </lineage>
</organism>
<comment type="pathway">
    <text evidence="12">Cofactor biosynthesis; ubiquinone biosynthesis.</text>
</comment>
<dbReference type="AlphaFoldDB" id="A0A5E4TFY2"/>
<accession>A0A5E4TFY2</accession>
<reference evidence="14 15" key="1">
    <citation type="submission" date="2019-08" db="EMBL/GenBank/DDBJ databases">
        <authorList>
            <person name="Peeters C."/>
        </authorList>
    </citation>
    <scope>NUCLEOTIDE SEQUENCE [LARGE SCALE GENOMIC DNA]</scope>
    <source>
        <strain evidence="14 15">LMG 31107</strain>
    </source>
</reference>
<sequence length="290" mass="32177">MLLAQRLPLYFRLVRLDKPIGTVLLLWPTLAALWIASNGHPDLWLLAIFTLGTFLMRSAGCAINDYADRDFDRYVKRTKERPITSGRIRAWEAVAVAATLALASFLLILPLNALTKWLSIPALFVAGTYPFTKRFLAIPQAYLGVAFGFGIPMAFAAVQDQVPVIAWVLLLSNVFWSVAYDTEYAMVDRDDDLKIGIKTSAITFGRFDVLAIMLCYAGALGIQAGVGVYLGFGWPFWLGMAVAVSFAIYHYFLIRTRERMPCFAAFRHNNWLGAAVFAGIAGQYLLSAQA</sequence>
<evidence type="ECO:0000256" key="11">
    <source>
        <dbReference type="ARBA" id="ARBA00023136"/>
    </source>
</evidence>
<evidence type="ECO:0000313" key="15">
    <source>
        <dbReference type="Proteomes" id="UP000396788"/>
    </source>
</evidence>
<dbReference type="InterPro" id="IPR030470">
    <property type="entry name" value="UbiA_prenylTrfase_CS"/>
</dbReference>
<keyword evidence="7 12" id="KW-0831">Ubiquinone biosynthesis</keyword>
<keyword evidence="8 12" id="KW-0812">Transmembrane</keyword>
<comment type="cofactor">
    <cofactor evidence="1 12">
        <name>Mg(2+)</name>
        <dbReference type="ChEBI" id="CHEBI:18420"/>
    </cofactor>
</comment>
<evidence type="ECO:0000256" key="12">
    <source>
        <dbReference type="HAMAP-Rule" id="MF_01635"/>
    </source>
</evidence>
<dbReference type="CDD" id="cd13959">
    <property type="entry name" value="PT_UbiA_COQ2"/>
    <property type="match status" value="1"/>
</dbReference>
<feature type="transmembrane region" description="Helical" evidence="12">
    <location>
        <begin position="20"/>
        <end position="37"/>
    </location>
</feature>
<dbReference type="InterPro" id="IPR044878">
    <property type="entry name" value="UbiA_sf"/>
</dbReference>
<dbReference type="Pfam" id="PF01040">
    <property type="entry name" value="UbiA"/>
    <property type="match status" value="1"/>
</dbReference>
<dbReference type="EMBL" id="CABPRY010000002">
    <property type="protein sequence ID" value="VVD85418.1"/>
    <property type="molecule type" value="Genomic_DNA"/>
</dbReference>
<feature type="transmembrane region" description="Helical" evidence="12">
    <location>
        <begin position="164"/>
        <end position="186"/>
    </location>
</feature>
<proteinExistence type="inferred from homology"/>
<evidence type="ECO:0000256" key="9">
    <source>
        <dbReference type="ARBA" id="ARBA00022842"/>
    </source>
</evidence>
<dbReference type="GO" id="GO:0006744">
    <property type="term" value="P:ubiquinone biosynthetic process"/>
    <property type="evidence" value="ECO:0007669"/>
    <property type="project" value="UniProtKB-UniRule"/>
</dbReference>
<keyword evidence="9 12" id="KW-0460">Magnesium</keyword>
<evidence type="ECO:0000256" key="7">
    <source>
        <dbReference type="ARBA" id="ARBA00022688"/>
    </source>
</evidence>
<dbReference type="InterPro" id="IPR039653">
    <property type="entry name" value="Prenyltransferase"/>
</dbReference>
<comment type="subcellular location">
    <subcellularLocation>
        <location evidence="12">Cell inner membrane</location>
        <topology evidence="12">Multi-pass membrane protein</topology>
    </subcellularLocation>
    <subcellularLocation>
        <location evidence="2">Membrane</location>
        <topology evidence="2">Multi-pass membrane protein</topology>
    </subcellularLocation>
</comment>
<feature type="transmembrane region" description="Helical" evidence="12">
    <location>
        <begin position="207"/>
        <end position="230"/>
    </location>
</feature>
<evidence type="ECO:0000256" key="1">
    <source>
        <dbReference type="ARBA" id="ARBA00001946"/>
    </source>
</evidence>
<evidence type="ECO:0000256" key="13">
    <source>
        <dbReference type="NCBIfam" id="TIGR01474"/>
    </source>
</evidence>
<dbReference type="InterPro" id="IPR000537">
    <property type="entry name" value="UbiA_prenyltransferase"/>
</dbReference>
<evidence type="ECO:0000256" key="5">
    <source>
        <dbReference type="ARBA" id="ARBA00022519"/>
    </source>
</evidence>
<dbReference type="EC" id="2.5.1.39" evidence="12 13"/>
<evidence type="ECO:0000256" key="6">
    <source>
        <dbReference type="ARBA" id="ARBA00022679"/>
    </source>
</evidence>
<dbReference type="InterPro" id="IPR006370">
    <property type="entry name" value="HB_polyprenyltransferase-like"/>
</dbReference>
<feature type="transmembrane region" description="Helical" evidence="12">
    <location>
        <begin position="88"/>
        <end position="108"/>
    </location>
</feature>
<dbReference type="RefSeq" id="WP_150607324.1">
    <property type="nucleotide sequence ID" value="NZ_CABPRY010000002.1"/>
</dbReference>
<dbReference type="Gene3D" id="1.10.357.140">
    <property type="entry name" value="UbiA prenyltransferase"/>
    <property type="match status" value="1"/>
</dbReference>
<dbReference type="FunFam" id="1.10.357.140:FF:000002">
    <property type="entry name" value="4-hydroxybenzoate octaprenyltransferase"/>
    <property type="match status" value="1"/>
</dbReference>
<dbReference type="GO" id="GO:0008412">
    <property type="term" value="F:4-hydroxybenzoate polyprenyltransferase activity"/>
    <property type="evidence" value="ECO:0007669"/>
    <property type="project" value="UniProtKB-UniRule"/>
</dbReference>
<protein>
    <recommendedName>
        <fullName evidence="12 13">4-hydroxybenzoate octaprenyltransferase</fullName>
        <ecNumber evidence="12 13">2.5.1.39</ecNumber>
    </recommendedName>
    <alternativeName>
        <fullName evidence="12">4-HB polyprenyltransferase</fullName>
    </alternativeName>
</protein>
<comment type="function">
    <text evidence="12">Catalyzes the prenylation of para-hydroxybenzoate (PHB) with an all-trans polyprenyl group. Mediates the second step in the final reaction sequence of ubiquinone-8 (UQ-8) biosynthesis, which is the condensation of the polyisoprenoid side chain with PHB, generating the first membrane-bound Q intermediate 3-octaprenyl-4-hydroxybenzoate.</text>
</comment>
<dbReference type="GO" id="GO:0005886">
    <property type="term" value="C:plasma membrane"/>
    <property type="evidence" value="ECO:0007669"/>
    <property type="project" value="UniProtKB-SubCell"/>
</dbReference>
<evidence type="ECO:0000256" key="2">
    <source>
        <dbReference type="ARBA" id="ARBA00004141"/>
    </source>
</evidence>
<dbReference type="Proteomes" id="UP000396788">
    <property type="component" value="Unassembled WGS sequence"/>
</dbReference>
<dbReference type="FunFam" id="1.20.120.1780:FF:000001">
    <property type="entry name" value="4-hydroxybenzoate octaprenyltransferase"/>
    <property type="match status" value="1"/>
</dbReference>
<evidence type="ECO:0000313" key="14">
    <source>
        <dbReference type="EMBL" id="VVD85418.1"/>
    </source>
</evidence>
<dbReference type="UniPathway" id="UPA00232"/>
<dbReference type="PROSITE" id="PS00943">
    <property type="entry name" value="UBIA"/>
    <property type="match status" value="1"/>
</dbReference>
<name>A0A5E4TFY2_9BURK</name>
<keyword evidence="6 12" id="KW-0808">Transferase</keyword>
<evidence type="ECO:0000256" key="8">
    <source>
        <dbReference type="ARBA" id="ARBA00022692"/>
    </source>
</evidence>
<evidence type="ECO:0000256" key="4">
    <source>
        <dbReference type="ARBA" id="ARBA00022475"/>
    </source>
</evidence>
<comment type="catalytic activity">
    <reaction evidence="12">
        <text>all-trans-octaprenyl diphosphate + 4-hydroxybenzoate = 4-hydroxy-3-(all-trans-octaprenyl)benzoate + diphosphate</text>
        <dbReference type="Rhea" id="RHEA:27782"/>
        <dbReference type="ChEBI" id="CHEBI:1617"/>
        <dbReference type="ChEBI" id="CHEBI:17879"/>
        <dbReference type="ChEBI" id="CHEBI:33019"/>
        <dbReference type="ChEBI" id="CHEBI:57711"/>
        <dbReference type="EC" id="2.5.1.39"/>
    </reaction>
</comment>
<feature type="transmembrane region" description="Helical" evidence="12">
    <location>
        <begin position="236"/>
        <end position="254"/>
    </location>
</feature>
<dbReference type="PANTHER" id="PTHR11048">
    <property type="entry name" value="PRENYLTRANSFERASES"/>
    <property type="match status" value="1"/>
</dbReference>
<feature type="transmembrane region" description="Helical" evidence="12">
    <location>
        <begin position="141"/>
        <end position="158"/>
    </location>
</feature>
<gene>
    <name evidence="12" type="primary">ubiA</name>
    <name evidence="14" type="ORF">PCE31107_01349</name>
</gene>
<evidence type="ECO:0000256" key="10">
    <source>
        <dbReference type="ARBA" id="ARBA00022989"/>
    </source>
</evidence>
<dbReference type="PANTHER" id="PTHR11048:SF28">
    <property type="entry name" value="4-HYDROXYBENZOATE POLYPRENYLTRANSFERASE, MITOCHONDRIAL"/>
    <property type="match status" value="1"/>
</dbReference>
<dbReference type="NCBIfam" id="TIGR01474">
    <property type="entry name" value="ubiA_proteo"/>
    <property type="match status" value="1"/>
</dbReference>
<feature type="transmembrane region" description="Helical" evidence="12">
    <location>
        <begin position="266"/>
        <end position="286"/>
    </location>
</feature>
<keyword evidence="11 12" id="KW-0472">Membrane</keyword>
<keyword evidence="4 12" id="KW-1003">Cell membrane</keyword>